<protein>
    <submittedName>
        <fullName evidence="1">Phage integrase</fullName>
    </submittedName>
</protein>
<sequence length="181" mass="19983">MDELTTLNGRRALVIDHQLQRIPDSRKADWPLGEDVTDLGNGFWLCPPKTDSGERIVVLDDVMCGALDEWLAIRRQKGVDSPMLFVTGRGTPIDRRIEYFHWDKALLRIGIVNGEDGVRLRPHSARHTADTLFANAGVPESARLALMGHSDAAMDNVYLHADTEALLKASEGATGALRLTD</sequence>
<organism evidence="1 2">
    <name type="scientific">Bifidobacterium longum subsp. longum</name>
    <dbReference type="NCBI Taxonomy" id="1679"/>
    <lineage>
        <taxon>Bacteria</taxon>
        <taxon>Bacillati</taxon>
        <taxon>Actinomycetota</taxon>
        <taxon>Actinomycetes</taxon>
        <taxon>Bifidobacteriales</taxon>
        <taxon>Bifidobacteriaceae</taxon>
        <taxon>Bifidobacterium</taxon>
    </lineage>
</organism>
<reference evidence="1 2" key="1">
    <citation type="journal article" date="2018" name="Sci. Rep.">
        <title>Genomic diversity and distribution of Bifidobacterium longum subsp. longum across the human lifespan.</title>
        <authorList>
            <person name="Odamaki T."/>
            <person name="Bottacini F."/>
            <person name="Kato K."/>
            <person name="Mitsuyama E."/>
            <person name="Yoshida K."/>
            <person name="Horigome A."/>
            <person name="Xiao J.Z."/>
            <person name="van Sinderen D."/>
        </authorList>
    </citation>
    <scope>NUCLEOTIDE SEQUENCE [LARGE SCALE GENOMIC DNA]</scope>
    <source>
        <strain evidence="1 2">MCC10102</strain>
    </source>
</reference>
<name>A0A0S2MIG8_BIFLL</name>
<gene>
    <name evidence="1" type="ORF">MCC10102_1132</name>
</gene>
<accession>A0A0S2MIG8</accession>
<dbReference type="PROSITE" id="PS51898">
    <property type="entry name" value="TYR_RECOMBINASE"/>
    <property type="match status" value="1"/>
</dbReference>
<dbReference type="EMBL" id="SHSV01000019">
    <property type="protein sequence ID" value="TCF45463.1"/>
    <property type="molecule type" value="Genomic_DNA"/>
</dbReference>
<dbReference type="InterPro" id="IPR011010">
    <property type="entry name" value="DNA_brk_join_enz"/>
</dbReference>
<comment type="caution">
    <text evidence="1">The sequence shown here is derived from an EMBL/GenBank/DDBJ whole genome shotgun (WGS) entry which is preliminary data.</text>
</comment>
<dbReference type="Gene3D" id="1.10.443.10">
    <property type="entry name" value="Intergrase catalytic core"/>
    <property type="match status" value="1"/>
</dbReference>
<dbReference type="RefSeq" id="WP_058060796.1">
    <property type="nucleotide sequence ID" value="NZ_CABWKA010000002.1"/>
</dbReference>
<dbReference type="Proteomes" id="UP000292692">
    <property type="component" value="Unassembled WGS sequence"/>
</dbReference>
<dbReference type="AlphaFoldDB" id="A0A0S2MIG8"/>
<dbReference type="CDD" id="cd00397">
    <property type="entry name" value="DNA_BRE_C"/>
    <property type="match status" value="1"/>
</dbReference>
<dbReference type="Pfam" id="PF00589">
    <property type="entry name" value="Phage_integrase"/>
    <property type="match status" value="1"/>
</dbReference>
<dbReference type="GO" id="GO:0003677">
    <property type="term" value="F:DNA binding"/>
    <property type="evidence" value="ECO:0007669"/>
    <property type="project" value="InterPro"/>
</dbReference>
<dbReference type="InterPro" id="IPR002104">
    <property type="entry name" value="Integrase_catalytic"/>
</dbReference>
<dbReference type="SUPFAM" id="SSF56349">
    <property type="entry name" value="DNA breaking-rejoining enzymes"/>
    <property type="match status" value="1"/>
</dbReference>
<proteinExistence type="predicted"/>
<dbReference type="InterPro" id="IPR013762">
    <property type="entry name" value="Integrase-like_cat_sf"/>
</dbReference>
<evidence type="ECO:0000313" key="1">
    <source>
        <dbReference type="EMBL" id="TCF45463.1"/>
    </source>
</evidence>
<dbReference type="GO" id="GO:0006310">
    <property type="term" value="P:DNA recombination"/>
    <property type="evidence" value="ECO:0007669"/>
    <property type="project" value="InterPro"/>
</dbReference>
<evidence type="ECO:0000313" key="2">
    <source>
        <dbReference type="Proteomes" id="UP000292692"/>
    </source>
</evidence>
<dbReference type="GO" id="GO:0015074">
    <property type="term" value="P:DNA integration"/>
    <property type="evidence" value="ECO:0007669"/>
    <property type="project" value="InterPro"/>
</dbReference>